<feature type="transmembrane region" description="Helical" evidence="9">
    <location>
        <begin position="496"/>
        <end position="517"/>
    </location>
</feature>
<feature type="chain" id="PRO_5021700797" description="Putative K(+)-stimulated pyrophosphate-energized sodium pump" evidence="10">
    <location>
        <begin position="34"/>
        <end position="871"/>
    </location>
</feature>
<evidence type="ECO:0000256" key="8">
    <source>
        <dbReference type="ARBA" id="ARBA00023136"/>
    </source>
</evidence>
<feature type="transmembrane region" description="Helical" evidence="9">
    <location>
        <begin position="690"/>
        <end position="709"/>
    </location>
</feature>
<feature type="transmembrane region" description="Helical" evidence="9">
    <location>
        <begin position="110"/>
        <end position="129"/>
    </location>
</feature>
<feature type="signal peptide" evidence="10">
    <location>
        <begin position="1"/>
        <end position="33"/>
    </location>
</feature>
<dbReference type="PIRSF" id="PIRSF001265">
    <property type="entry name" value="H+-PPase"/>
    <property type="match status" value="1"/>
</dbReference>
<dbReference type="HAMAP" id="MF_01129">
    <property type="entry name" value="PPase_energized_pump"/>
    <property type="match status" value="1"/>
</dbReference>
<feature type="transmembrane region" description="Helical" evidence="9">
    <location>
        <begin position="784"/>
        <end position="805"/>
    </location>
</feature>
<reference evidence="11 12" key="1">
    <citation type="submission" date="2019-02" db="EMBL/GenBank/DDBJ databases">
        <title>Deep-cultivation of Planctomycetes and their phenomic and genomic characterization uncovers novel biology.</title>
        <authorList>
            <person name="Wiegand S."/>
            <person name="Jogler M."/>
            <person name="Boedeker C."/>
            <person name="Pinto D."/>
            <person name="Vollmers J."/>
            <person name="Rivas-Marin E."/>
            <person name="Kohn T."/>
            <person name="Peeters S.H."/>
            <person name="Heuer A."/>
            <person name="Rast P."/>
            <person name="Oberbeckmann S."/>
            <person name="Bunk B."/>
            <person name="Jeske O."/>
            <person name="Meyerdierks A."/>
            <person name="Storesund J.E."/>
            <person name="Kallscheuer N."/>
            <person name="Luecker S."/>
            <person name="Lage O.M."/>
            <person name="Pohl T."/>
            <person name="Merkel B.J."/>
            <person name="Hornburger P."/>
            <person name="Mueller R.-W."/>
            <person name="Bruemmer F."/>
            <person name="Labrenz M."/>
            <person name="Spormann A.M."/>
            <person name="Op den Camp H."/>
            <person name="Overmann J."/>
            <person name="Amann R."/>
            <person name="Jetten M.S.M."/>
            <person name="Mascher T."/>
            <person name="Medema M.H."/>
            <person name="Devos D.P."/>
            <person name="Kaster A.-K."/>
            <person name="Ovreas L."/>
            <person name="Rohde M."/>
            <person name="Galperin M.Y."/>
            <person name="Jogler C."/>
        </authorList>
    </citation>
    <scope>NUCLEOTIDE SEQUENCE [LARGE SCALE GENOMIC DNA]</scope>
    <source>
        <strain evidence="11 12">Mal52</strain>
    </source>
</reference>
<protein>
    <recommendedName>
        <fullName evidence="9">Putative K(+)-stimulated pyrophosphate-energized sodium pump</fullName>
        <ecNumber evidence="9">7.2.3.1</ecNumber>
    </recommendedName>
    <alternativeName>
        <fullName evidence="9">Membrane-bound sodium-translocating pyrophosphatase</fullName>
    </alternativeName>
    <alternativeName>
        <fullName evidence="9">Pyrophosphate-energized inorganic pyrophosphatase</fullName>
        <shortName evidence="9">Na(+)-PPase</shortName>
    </alternativeName>
</protein>
<keyword evidence="9" id="KW-0630">Potassium</keyword>
<evidence type="ECO:0000256" key="3">
    <source>
        <dbReference type="ARBA" id="ARBA00022692"/>
    </source>
</evidence>
<keyword evidence="9" id="KW-1003">Cell membrane</keyword>
<dbReference type="Pfam" id="PF03030">
    <property type="entry name" value="H_PPase"/>
    <property type="match status" value="1"/>
</dbReference>
<keyword evidence="3 9" id="KW-0812">Transmembrane</keyword>
<dbReference type="InterPro" id="IPR004131">
    <property type="entry name" value="PPase-energised_H-pump"/>
</dbReference>
<comment type="catalytic activity">
    <reaction evidence="9">
        <text>Na(+)(in) + diphosphate + H2O = Na(+)(out) + 2 phosphate + H(+)</text>
        <dbReference type="Rhea" id="RHEA:57884"/>
        <dbReference type="ChEBI" id="CHEBI:15377"/>
        <dbReference type="ChEBI" id="CHEBI:15378"/>
        <dbReference type="ChEBI" id="CHEBI:29101"/>
        <dbReference type="ChEBI" id="CHEBI:33019"/>
        <dbReference type="ChEBI" id="CHEBI:43474"/>
        <dbReference type="EC" id="7.2.3.1"/>
    </reaction>
</comment>
<feature type="transmembrane region" description="Helical" evidence="9">
    <location>
        <begin position="52"/>
        <end position="72"/>
    </location>
</feature>
<feature type="transmembrane region" description="Helical" evidence="9">
    <location>
        <begin position="298"/>
        <end position="317"/>
    </location>
</feature>
<dbReference type="GO" id="GO:0004427">
    <property type="term" value="F:inorganic diphosphate phosphatase activity"/>
    <property type="evidence" value="ECO:0007669"/>
    <property type="project" value="UniProtKB-UniRule"/>
</dbReference>
<proteinExistence type="inferred from homology"/>
<sequence precursor="true">MKLLSSRVGQMVNRWKLLLPLAITALMATPLFAQEAGEGDAALGASNQGSPVMVFMIWCLCFIASIAALWYAKKFYDWMITQDEGDEVMVKIAGHVRDGSNAYLRQQYKVVTIFFVVTGIILGIVAFVFKAQHPIVPFAFLTGGFFSGLAGWFGMKTATLASSRTAQGAKQSLNQGLQVAFRSGAVMGLVVVGLGLIDITLWFGGLYYIAPMMGYHFTLEEITVTMLCFGMGASCQALFARVGGGIFTKAADVGADLVGKVEAGIPEDDPRNPATIADNVGDNVGDVAGMGADLYESYCGSILATAALGVAAFQGHLKMQAMMLLLPFAIAAAGIAVSIYGVFLVKTEEGASQRNLLAALAKGINISSALVAVVTAVLAFFILYLPSTGEVGEILENAGMPHGWGLAFGVFIAVVTGLVAGIGIGKWTEFSTSEEYAPTKRIADQAVTGPATVIIAGVAEGFYSVWVPIVIVGAAILVSFGACTGFDYANADTFALGLYGVGIAAVGMLSTLGLTLATDAYGPIADNAGGNAEMSHQDPIVRERTDALDSLGNTTAATGKGFAIGSAALTALALLAAYVEEVRIGFDRWVEPSIVGTEGEGTVKKVASGLLATNSKEEGGKNEAWLIFPPTVKEEHRDKELQALIDLKPGDSATVDLDKLANQGYIVNNRFAKIPDFVRYYNVTVMNPRVLVGMFAGVALAFVFCAMTMKAVGRSAGAMVEEVRRQFRDIPGIMESEAEPDYASCVAISTAAAQREMVVPAVMGLVAPIVVGLLLGVAGVMGMLAGGLTSGFAVAIMMANAGGAWDNAKKYIEAGAHGGKGTDAHKATVVGDTVGDPFKDTSGPSLNILIKLMSMVSVVFAGLIVKMALGM</sequence>
<evidence type="ECO:0000256" key="4">
    <source>
        <dbReference type="ARBA" id="ARBA00022842"/>
    </source>
</evidence>
<keyword evidence="5 9" id="KW-1278">Translocase</keyword>
<feature type="site" description="Determinant of potassium dependence" evidence="9">
    <location>
        <position position="556"/>
    </location>
</feature>
<accession>A0A517ZX53</accession>
<feature type="transmembrane region" description="Helical" evidence="9">
    <location>
        <begin position="446"/>
        <end position="463"/>
    </location>
</feature>
<dbReference type="NCBIfam" id="NF001954">
    <property type="entry name" value="PRK00733.2-2"/>
    <property type="match status" value="1"/>
</dbReference>
<name>A0A517ZX53_9PLAN</name>
<evidence type="ECO:0000256" key="2">
    <source>
        <dbReference type="ARBA" id="ARBA00022448"/>
    </source>
</evidence>
<evidence type="ECO:0000256" key="9">
    <source>
        <dbReference type="HAMAP-Rule" id="MF_01129"/>
    </source>
</evidence>
<feature type="transmembrane region" description="Helical" evidence="9">
    <location>
        <begin position="757"/>
        <end position="777"/>
    </location>
</feature>
<feature type="transmembrane region" description="Helical" evidence="9">
    <location>
        <begin position="135"/>
        <end position="155"/>
    </location>
</feature>
<dbReference type="GO" id="GO:0012505">
    <property type="term" value="C:endomembrane system"/>
    <property type="evidence" value="ECO:0007669"/>
    <property type="project" value="UniProtKB-SubCell"/>
</dbReference>
<keyword evidence="2 9" id="KW-0813">Transport</keyword>
<keyword evidence="4 9" id="KW-0460">Magnesium</keyword>
<dbReference type="GO" id="GO:0030955">
    <property type="term" value="F:potassium ion binding"/>
    <property type="evidence" value="ECO:0007669"/>
    <property type="project" value="UniProtKB-UniRule"/>
</dbReference>
<feature type="transmembrane region" description="Helical" evidence="9">
    <location>
        <begin position="357"/>
        <end position="384"/>
    </location>
</feature>
<feature type="transmembrane region" description="Helical" evidence="9">
    <location>
        <begin position="323"/>
        <end position="345"/>
    </location>
</feature>
<evidence type="ECO:0000256" key="7">
    <source>
        <dbReference type="ARBA" id="ARBA00023065"/>
    </source>
</evidence>
<dbReference type="AlphaFoldDB" id="A0A517ZX53"/>
<gene>
    <name evidence="11" type="primary">hppA1</name>
    <name evidence="9" type="synonym">hppA</name>
    <name evidence="11" type="ORF">Mal52_55440</name>
</gene>
<comment type="similarity">
    <text evidence="9">Belongs to the H(+)-translocating pyrophosphatase (TC 3.A.10) family. K(+)-stimulated subfamily.</text>
</comment>
<feature type="transmembrane region" description="Helical" evidence="9">
    <location>
        <begin position="561"/>
        <end position="579"/>
    </location>
</feature>
<dbReference type="GO" id="GO:0000287">
    <property type="term" value="F:magnesium ion binding"/>
    <property type="evidence" value="ECO:0007669"/>
    <property type="project" value="UniProtKB-UniRule"/>
</dbReference>
<feature type="transmembrane region" description="Helical" evidence="9">
    <location>
        <begin position="469"/>
        <end position="489"/>
    </location>
</feature>
<feature type="transmembrane region" description="Helical" evidence="9">
    <location>
        <begin position="222"/>
        <end position="240"/>
    </location>
</feature>
<evidence type="ECO:0000313" key="12">
    <source>
        <dbReference type="Proteomes" id="UP000319383"/>
    </source>
</evidence>
<dbReference type="Proteomes" id="UP000319383">
    <property type="component" value="Chromosome"/>
</dbReference>
<comment type="caution">
    <text evidence="9">Lacks conserved residue(s) required for the propagation of feature annotation.</text>
</comment>
<feature type="transmembrane region" description="Helical" evidence="9">
    <location>
        <begin position="185"/>
        <end position="210"/>
    </location>
</feature>
<keyword evidence="7 9" id="KW-0406">Ion transport</keyword>
<keyword evidence="10" id="KW-0732">Signal</keyword>
<dbReference type="KEGG" id="sdyn:Mal52_55440"/>
<dbReference type="EC" id="7.2.3.1" evidence="9"/>
<keyword evidence="9" id="KW-0739">Sodium transport</keyword>
<dbReference type="GO" id="GO:0005886">
    <property type="term" value="C:plasma membrane"/>
    <property type="evidence" value="ECO:0007669"/>
    <property type="project" value="UniProtKB-SubCell"/>
</dbReference>
<keyword evidence="9" id="KW-0915">Sodium</keyword>
<keyword evidence="11" id="KW-0378">Hydrolase</keyword>
<keyword evidence="8 9" id="KW-0472">Membrane</keyword>
<comment type="subunit">
    <text evidence="9">Homodimer.</text>
</comment>
<dbReference type="EMBL" id="CP036276">
    <property type="protein sequence ID" value="QDU47016.1"/>
    <property type="molecule type" value="Genomic_DNA"/>
</dbReference>
<comment type="activity regulation">
    <text evidence="9">Requires K(+) for maximal activity.</text>
</comment>
<evidence type="ECO:0000256" key="5">
    <source>
        <dbReference type="ARBA" id="ARBA00022967"/>
    </source>
</evidence>
<comment type="subcellular location">
    <subcellularLocation>
        <location evidence="9">Cell membrane</location>
        <topology evidence="9">Multi-pass membrane protein</topology>
    </subcellularLocation>
    <subcellularLocation>
        <location evidence="1">Endomembrane system</location>
        <topology evidence="1">Multi-pass membrane protein</topology>
    </subcellularLocation>
</comment>
<keyword evidence="12" id="KW-1185">Reference proteome</keyword>
<dbReference type="GO" id="GO:0006814">
    <property type="term" value="P:sodium ion transport"/>
    <property type="evidence" value="ECO:0007669"/>
    <property type="project" value="UniProtKB-UniRule"/>
</dbReference>
<organism evidence="11 12">
    <name type="scientific">Symmachiella dynata</name>
    <dbReference type="NCBI Taxonomy" id="2527995"/>
    <lineage>
        <taxon>Bacteria</taxon>
        <taxon>Pseudomonadati</taxon>
        <taxon>Planctomycetota</taxon>
        <taxon>Planctomycetia</taxon>
        <taxon>Planctomycetales</taxon>
        <taxon>Planctomycetaceae</taxon>
        <taxon>Symmachiella</taxon>
    </lineage>
</organism>
<feature type="transmembrane region" description="Helical" evidence="9">
    <location>
        <begin position="404"/>
        <end position="425"/>
    </location>
</feature>
<evidence type="ECO:0000256" key="10">
    <source>
        <dbReference type="SAM" id="SignalP"/>
    </source>
</evidence>
<evidence type="ECO:0000256" key="1">
    <source>
        <dbReference type="ARBA" id="ARBA00004127"/>
    </source>
</evidence>
<evidence type="ECO:0000313" key="11">
    <source>
        <dbReference type="EMBL" id="QDU47016.1"/>
    </source>
</evidence>
<dbReference type="GO" id="GO:0009678">
    <property type="term" value="F:diphosphate hydrolysis-driven proton transmembrane transporter activity"/>
    <property type="evidence" value="ECO:0007669"/>
    <property type="project" value="UniProtKB-UniRule"/>
</dbReference>
<comment type="cofactor">
    <cofactor evidence="9">
        <name>Mg(2+)</name>
        <dbReference type="ChEBI" id="CHEBI:18420"/>
    </cofactor>
</comment>
<dbReference type="PANTHER" id="PTHR31998">
    <property type="entry name" value="K(+)-INSENSITIVE PYROPHOSPHATE-ENERGIZED PROTON PUMP"/>
    <property type="match status" value="1"/>
</dbReference>
<comment type="function">
    <text evidence="9">Sodium pump that utilizes the energy of pyrophosphate hydrolysis as the driving force for Na(+) movement across the membrane.</text>
</comment>
<feature type="transmembrane region" description="Helical" evidence="9">
    <location>
        <begin position="848"/>
        <end position="869"/>
    </location>
</feature>
<keyword evidence="6 9" id="KW-1133">Transmembrane helix</keyword>
<evidence type="ECO:0000256" key="6">
    <source>
        <dbReference type="ARBA" id="ARBA00022989"/>
    </source>
</evidence>